<reference evidence="2 3" key="1">
    <citation type="submission" date="2016-04" db="EMBL/GenBank/DDBJ databases">
        <title>A degradative enzymes factory behind the ericoid mycorrhizal symbiosis.</title>
        <authorList>
            <consortium name="DOE Joint Genome Institute"/>
            <person name="Martino E."/>
            <person name="Morin E."/>
            <person name="Grelet G."/>
            <person name="Kuo A."/>
            <person name="Kohler A."/>
            <person name="Daghino S."/>
            <person name="Barry K."/>
            <person name="Choi C."/>
            <person name="Cichocki N."/>
            <person name="Clum A."/>
            <person name="Copeland A."/>
            <person name="Hainaut M."/>
            <person name="Haridas S."/>
            <person name="Labutti K."/>
            <person name="Lindquist E."/>
            <person name="Lipzen A."/>
            <person name="Khouja H.-R."/>
            <person name="Murat C."/>
            <person name="Ohm R."/>
            <person name="Olson A."/>
            <person name="Spatafora J."/>
            <person name="Veneault-Fourrey C."/>
            <person name="Henrissat B."/>
            <person name="Grigoriev I."/>
            <person name="Martin F."/>
            <person name="Perotto S."/>
        </authorList>
    </citation>
    <scope>NUCLEOTIDE SEQUENCE [LARGE SCALE GENOMIC DNA]</scope>
    <source>
        <strain evidence="2 3">F</strain>
    </source>
</reference>
<keyword evidence="2" id="KW-0808">Transferase</keyword>
<evidence type="ECO:0000313" key="2">
    <source>
        <dbReference type="EMBL" id="PMD33337.1"/>
    </source>
</evidence>
<sequence>MASYAATSPRLHLQTLSEDLHLYDMHAIQSNPQAMFWSSKKVSIDLEQTRTILRNSLPTVEQPWSERWAILLRCTPETLLSQTGGTDVSKWNPWESETGEVSAKELDQRKAGKLRMIGVIGIVREQEIGYRIHPDFWGKGFMSEALKMFIEMFWGMEINKNYDRLLAAADPENGASLRVLEKAGFVKAEYRKDYYERGALGGRKSDLQCFYLPRPSAS</sequence>
<dbReference type="PANTHER" id="PTHR43792:SF1">
    <property type="entry name" value="N-ACETYLTRANSFERASE DOMAIN-CONTAINING PROTEIN"/>
    <property type="match status" value="1"/>
</dbReference>
<dbReference type="AlphaFoldDB" id="A0A2J6R485"/>
<evidence type="ECO:0000313" key="3">
    <source>
        <dbReference type="Proteomes" id="UP000235786"/>
    </source>
</evidence>
<dbReference type="InterPro" id="IPR016181">
    <property type="entry name" value="Acyl_CoA_acyltransferase"/>
</dbReference>
<protein>
    <submittedName>
        <fullName evidence="2">Acyl-CoA N-acyltransferase</fullName>
    </submittedName>
</protein>
<name>A0A2J6R485_HYAVF</name>
<proteinExistence type="predicted"/>
<accession>A0A2J6R485</accession>
<dbReference type="SUPFAM" id="SSF55729">
    <property type="entry name" value="Acyl-CoA N-acyltransferases (Nat)"/>
    <property type="match status" value="1"/>
</dbReference>
<dbReference type="Gene3D" id="3.40.630.30">
    <property type="match status" value="1"/>
</dbReference>
<gene>
    <name evidence="2" type="ORF">L207DRAFT_589702</name>
</gene>
<organism evidence="2 3">
    <name type="scientific">Hyaloscypha variabilis (strain UAMH 11265 / GT02V1 / F)</name>
    <name type="common">Meliniomyces variabilis</name>
    <dbReference type="NCBI Taxonomy" id="1149755"/>
    <lineage>
        <taxon>Eukaryota</taxon>
        <taxon>Fungi</taxon>
        <taxon>Dikarya</taxon>
        <taxon>Ascomycota</taxon>
        <taxon>Pezizomycotina</taxon>
        <taxon>Leotiomycetes</taxon>
        <taxon>Helotiales</taxon>
        <taxon>Hyaloscyphaceae</taxon>
        <taxon>Hyaloscypha</taxon>
        <taxon>Hyaloscypha variabilis</taxon>
    </lineage>
</organism>
<dbReference type="InterPro" id="IPR051531">
    <property type="entry name" value="N-acetyltransferase"/>
</dbReference>
<keyword evidence="2" id="KW-0012">Acyltransferase</keyword>
<feature type="domain" description="N-acetyltransferase" evidence="1">
    <location>
        <begin position="58"/>
        <end position="207"/>
    </location>
</feature>
<dbReference type="GO" id="GO:0016747">
    <property type="term" value="F:acyltransferase activity, transferring groups other than amino-acyl groups"/>
    <property type="evidence" value="ECO:0007669"/>
    <property type="project" value="InterPro"/>
</dbReference>
<dbReference type="PANTHER" id="PTHR43792">
    <property type="entry name" value="GNAT FAMILY, PUTATIVE (AFU_ORTHOLOGUE AFUA_3G00765)-RELATED-RELATED"/>
    <property type="match status" value="1"/>
</dbReference>
<dbReference type="Pfam" id="PF13302">
    <property type="entry name" value="Acetyltransf_3"/>
    <property type="match status" value="1"/>
</dbReference>
<dbReference type="EMBL" id="KZ613956">
    <property type="protein sequence ID" value="PMD33337.1"/>
    <property type="molecule type" value="Genomic_DNA"/>
</dbReference>
<dbReference type="InterPro" id="IPR000182">
    <property type="entry name" value="GNAT_dom"/>
</dbReference>
<dbReference type="Proteomes" id="UP000235786">
    <property type="component" value="Unassembled WGS sequence"/>
</dbReference>
<dbReference type="PROSITE" id="PS51186">
    <property type="entry name" value="GNAT"/>
    <property type="match status" value="1"/>
</dbReference>
<dbReference type="OrthoDB" id="4072826at2759"/>
<keyword evidence="3" id="KW-1185">Reference proteome</keyword>
<evidence type="ECO:0000259" key="1">
    <source>
        <dbReference type="PROSITE" id="PS51186"/>
    </source>
</evidence>